<evidence type="ECO:0000256" key="1">
    <source>
        <dbReference type="SAM" id="MobiDB-lite"/>
    </source>
</evidence>
<feature type="region of interest" description="Disordered" evidence="1">
    <location>
        <begin position="1"/>
        <end position="28"/>
    </location>
</feature>
<protein>
    <recommendedName>
        <fullName evidence="4">Eco29kI family restriction endonuclease</fullName>
    </recommendedName>
</protein>
<dbReference type="Proteomes" id="UP001500683">
    <property type="component" value="Unassembled WGS sequence"/>
</dbReference>
<comment type="caution">
    <text evidence="2">The sequence shown here is derived from an EMBL/GenBank/DDBJ whole genome shotgun (WGS) entry which is preliminary data.</text>
</comment>
<name>A0ABP7WQY6_9ACTN</name>
<gene>
    <name evidence="2" type="ORF">GCM10022214_66740</name>
</gene>
<accession>A0ABP7WQY6</accession>
<feature type="compositionally biased region" description="Basic and acidic residues" evidence="1">
    <location>
        <begin position="11"/>
        <end position="22"/>
    </location>
</feature>
<dbReference type="Pfam" id="PF09517">
    <property type="entry name" value="RE_Eco29kI"/>
    <property type="match status" value="1"/>
</dbReference>
<dbReference type="InterPro" id="IPR018575">
    <property type="entry name" value="Restrct_endonuc_II_Eco29kI"/>
</dbReference>
<reference evidence="3" key="1">
    <citation type="journal article" date="2019" name="Int. J. Syst. Evol. Microbiol.">
        <title>The Global Catalogue of Microorganisms (GCM) 10K type strain sequencing project: providing services to taxonomists for standard genome sequencing and annotation.</title>
        <authorList>
            <consortium name="The Broad Institute Genomics Platform"/>
            <consortium name="The Broad Institute Genome Sequencing Center for Infectious Disease"/>
            <person name="Wu L."/>
            <person name="Ma J."/>
        </authorList>
    </citation>
    <scope>NUCLEOTIDE SEQUENCE [LARGE SCALE GENOMIC DNA]</scope>
    <source>
        <strain evidence="3">JCM 16702</strain>
    </source>
</reference>
<evidence type="ECO:0008006" key="4">
    <source>
        <dbReference type="Google" id="ProtNLM"/>
    </source>
</evidence>
<dbReference type="RefSeq" id="WP_344955595.1">
    <property type="nucleotide sequence ID" value="NZ_BAAAZG010000052.1"/>
</dbReference>
<feature type="region of interest" description="Disordered" evidence="1">
    <location>
        <begin position="180"/>
        <end position="219"/>
    </location>
</feature>
<evidence type="ECO:0000313" key="3">
    <source>
        <dbReference type="Proteomes" id="UP001500683"/>
    </source>
</evidence>
<evidence type="ECO:0000313" key="2">
    <source>
        <dbReference type="EMBL" id="GAA4094672.1"/>
    </source>
</evidence>
<sequence length="248" mass="28492">MPADPLFTTPDEQREEPPTRPKEPRKKKAWFNAARRFTAYNPLDLDNLGRSVEMELLAREPEPLENVPPMYGSGIYALYYKGPHELYAPISSEECKKPIYVGQARPKGTRKGGAEDSENSTALWDRLKDHRSSIEQACDLEVADFMVRHLVAIEVFVSLAERVMIRHYRPVWNSVVDGFGNHDPGADRRRTGKRPPWDELHPGRWWSHPGNMPKPSLVPPEISRERIRALFEGQLTEEDLDRIQAEQS</sequence>
<proteinExistence type="predicted"/>
<keyword evidence="3" id="KW-1185">Reference proteome</keyword>
<feature type="compositionally biased region" description="Basic and acidic residues" evidence="1">
    <location>
        <begin position="184"/>
        <end position="202"/>
    </location>
</feature>
<organism evidence="2 3">
    <name type="scientific">Actinomadura miaoliensis</name>
    <dbReference type="NCBI Taxonomy" id="430685"/>
    <lineage>
        <taxon>Bacteria</taxon>
        <taxon>Bacillati</taxon>
        <taxon>Actinomycetota</taxon>
        <taxon>Actinomycetes</taxon>
        <taxon>Streptosporangiales</taxon>
        <taxon>Thermomonosporaceae</taxon>
        <taxon>Actinomadura</taxon>
    </lineage>
</organism>
<dbReference type="EMBL" id="BAAAZG010000052">
    <property type="protein sequence ID" value="GAA4094672.1"/>
    <property type="molecule type" value="Genomic_DNA"/>
</dbReference>